<gene>
    <name evidence="1" type="ORF">GP486_008828</name>
</gene>
<accession>A0A9P8I4V3</accession>
<keyword evidence="2" id="KW-1185">Reference proteome</keyword>
<name>A0A9P8I4V3_9PEZI</name>
<organism evidence="1 2">
    <name type="scientific">Trichoglossum hirsutum</name>
    <dbReference type="NCBI Taxonomy" id="265104"/>
    <lineage>
        <taxon>Eukaryota</taxon>
        <taxon>Fungi</taxon>
        <taxon>Dikarya</taxon>
        <taxon>Ascomycota</taxon>
        <taxon>Pezizomycotina</taxon>
        <taxon>Geoglossomycetes</taxon>
        <taxon>Geoglossales</taxon>
        <taxon>Geoglossaceae</taxon>
        <taxon>Trichoglossum</taxon>
    </lineage>
</organism>
<dbReference type="AlphaFoldDB" id="A0A9P8I4V3"/>
<dbReference type="EMBL" id="JAGHQM010004124">
    <property type="protein sequence ID" value="KAH0537437.1"/>
    <property type="molecule type" value="Genomic_DNA"/>
</dbReference>
<reference evidence="1" key="1">
    <citation type="submission" date="2021-03" db="EMBL/GenBank/DDBJ databases">
        <title>Comparative genomics and phylogenomic investigation of the class Geoglossomycetes provide insights into ecological specialization and systematics.</title>
        <authorList>
            <person name="Melie T."/>
            <person name="Pirro S."/>
            <person name="Miller A.N."/>
            <person name="Quandt A."/>
        </authorList>
    </citation>
    <scope>NUCLEOTIDE SEQUENCE</scope>
    <source>
        <strain evidence="1">CAQ_001_2017</strain>
    </source>
</reference>
<protein>
    <submittedName>
        <fullName evidence="1">Uncharacterized protein</fullName>
    </submittedName>
</protein>
<evidence type="ECO:0000313" key="2">
    <source>
        <dbReference type="Proteomes" id="UP000750711"/>
    </source>
</evidence>
<dbReference type="Proteomes" id="UP000750711">
    <property type="component" value="Unassembled WGS sequence"/>
</dbReference>
<comment type="caution">
    <text evidence="1">The sequence shown here is derived from an EMBL/GenBank/DDBJ whole genome shotgun (WGS) entry which is preliminary data.</text>
</comment>
<feature type="non-terminal residue" evidence="1">
    <location>
        <position position="105"/>
    </location>
</feature>
<evidence type="ECO:0000313" key="1">
    <source>
        <dbReference type="EMBL" id="KAH0537437.1"/>
    </source>
</evidence>
<sequence>MPKFTDTFMLVPVRAYNTELEDVDETNDYATAWARIHYTDLITATWYQGYKEMMGIQAEANNGTGFNITVIRTPNAYYLCTLTIKEFERQLNIFMRKVDKIMEVE</sequence>
<proteinExistence type="predicted"/>